<organism evidence="2 3">
    <name type="scientific">Phreatobacter stygius</name>
    <dbReference type="NCBI Taxonomy" id="1940610"/>
    <lineage>
        <taxon>Bacteria</taxon>
        <taxon>Pseudomonadati</taxon>
        <taxon>Pseudomonadota</taxon>
        <taxon>Alphaproteobacteria</taxon>
        <taxon>Hyphomicrobiales</taxon>
        <taxon>Phreatobacteraceae</taxon>
        <taxon>Phreatobacter</taxon>
    </lineage>
</organism>
<reference evidence="2 3" key="1">
    <citation type="submission" date="2019-04" db="EMBL/GenBank/DDBJ databases">
        <title>Phreatobacter aquaticus sp. nov.</title>
        <authorList>
            <person name="Choi A."/>
        </authorList>
    </citation>
    <scope>NUCLEOTIDE SEQUENCE [LARGE SCALE GENOMIC DNA]</scope>
    <source>
        <strain evidence="2 3">KCTC 52518</strain>
    </source>
</reference>
<dbReference type="AlphaFoldDB" id="A0A4D7B7Z2"/>
<dbReference type="EMBL" id="CP039690">
    <property type="protein sequence ID" value="QCI66520.1"/>
    <property type="molecule type" value="Genomic_DNA"/>
</dbReference>
<proteinExistence type="predicted"/>
<protein>
    <submittedName>
        <fullName evidence="2">Uncharacterized protein</fullName>
    </submittedName>
</protein>
<dbReference type="OrthoDB" id="8140862at2"/>
<gene>
    <name evidence="2" type="ORF">E8M01_21180</name>
</gene>
<dbReference type="RefSeq" id="WP_136961963.1">
    <property type="nucleotide sequence ID" value="NZ_CP039690.1"/>
</dbReference>
<evidence type="ECO:0000313" key="3">
    <source>
        <dbReference type="Proteomes" id="UP000298781"/>
    </source>
</evidence>
<name>A0A4D7B7Z2_9HYPH</name>
<dbReference type="Proteomes" id="UP000298781">
    <property type="component" value="Chromosome"/>
</dbReference>
<dbReference type="KEGG" id="pstg:E8M01_21180"/>
<feature type="region of interest" description="Disordered" evidence="1">
    <location>
        <begin position="41"/>
        <end position="71"/>
    </location>
</feature>
<evidence type="ECO:0000256" key="1">
    <source>
        <dbReference type="SAM" id="MobiDB-lite"/>
    </source>
</evidence>
<evidence type="ECO:0000313" key="2">
    <source>
        <dbReference type="EMBL" id="QCI66520.1"/>
    </source>
</evidence>
<sequence length="71" mass="7755">MGLVLRFPLERRKVQRLNADLSADDCQVLVLPVVQVERHDAEAPDARDLAPVIAGTPRRGGDKPRGGRKSA</sequence>
<keyword evidence="3" id="KW-1185">Reference proteome</keyword>
<accession>A0A4D7B7Z2</accession>